<dbReference type="EMBL" id="WHYS01000001">
    <property type="protein sequence ID" value="MQL54453.1"/>
    <property type="molecule type" value="Genomic_DNA"/>
</dbReference>
<evidence type="ECO:0000259" key="1">
    <source>
        <dbReference type="Pfam" id="PF04909"/>
    </source>
</evidence>
<evidence type="ECO:0000313" key="2">
    <source>
        <dbReference type="EMBL" id="MQL54453.1"/>
    </source>
</evidence>
<dbReference type="KEGG" id="aamb:D1866_09995"/>
<dbReference type="GO" id="GO:0016787">
    <property type="term" value="F:hydrolase activity"/>
    <property type="evidence" value="ECO:0007669"/>
    <property type="project" value="UniProtKB-KW"/>
</dbReference>
<dbReference type="InterPro" id="IPR032466">
    <property type="entry name" value="Metal_Hydrolase"/>
</dbReference>
<dbReference type="SUPFAM" id="SSF51556">
    <property type="entry name" value="Metallo-dependent hydrolases"/>
    <property type="match status" value="1"/>
</dbReference>
<dbReference type="Proteomes" id="UP000426328">
    <property type="component" value="Chromosome"/>
</dbReference>
<dbReference type="PANTHER" id="PTHR43383:SF2">
    <property type="entry name" value="AMIDOHYDROLASE 2 FAMILY PROTEIN"/>
    <property type="match status" value="1"/>
</dbReference>
<dbReference type="PANTHER" id="PTHR43383">
    <property type="entry name" value="NODULIN 6"/>
    <property type="match status" value="1"/>
</dbReference>
<evidence type="ECO:0000313" key="4">
    <source>
        <dbReference type="Proteomes" id="UP000426328"/>
    </source>
</evidence>
<dbReference type="AlphaFoldDB" id="A0A650CYG7"/>
<gene>
    <name evidence="3" type="ORF">D1866_09995</name>
    <name evidence="2" type="ORF">GFB69_01435</name>
</gene>
<evidence type="ECO:0000313" key="3">
    <source>
        <dbReference type="EMBL" id="QGR22914.1"/>
    </source>
</evidence>
<dbReference type="Pfam" id="PF04909">
    <property type="entry name" value="Amidohydro_2"/>
    <property type="match status" value="1"/>
</dbReference>
<feature type="domain" description="Amidohydrolase-related" evidence="1">
    <location>
        <begin position="49"/>
        <end position="340"/>
    </location>
</feature>
<dbReference type="Gene3D" id="3.20.20.140">
    <property type="entry name" value="Metal-dependent hydrolases"/>
    <property type="match status" value="1"/>
</dbReference>
<name>A0A650CYG7_ACIAM</name>
<accession>A0A650CYG7</accession>
<reference evidence="2 5" key="1">
    <citation type="submission" date="2019-10" db="EMBL/GenBank/DDBJ databases">
        <title>Comparative genomics of sulfur disproportionating microorganisms.</title>
        <authorList>
            <person name="Ward L.M."/>
            <person name="Bertran E."/>
            <person name="Johnston D."/>
        </authorList>
    </citation>
    <scope>NUCLEOTIDE SEQUENCE [LARGE SCALE GENOMIC DNA]</scope>
    <source>
        <strain evidence="2 5">DSM 3772</strain>
    </source>
</reference>
<organism evidence="3 4">
    <name type="scientific">Acidianus ambivalens</name>
    <name type="common">Desulfurolobus ambivalens</name>
    <dbReference type="NCBI Taxonomy" id="2283"/>
    <lineage>
        <taxon>Archaea</taxon>
        <taxon>Thermoproteota</taxon>
        <taxon>Thermoprotei</taxon>
        <taxon>Sulfolobales</taxon>
        <taxon>Sulfolobaceae</taxon>
        <taxon>Acidianus</taxon>
    </lineage>
</organism>
<dbReference type="Proteomes" id="UP000474054">
    <property type="component" value="Unassembled WGS sequence"/>
</dbReference>
<keyword evidence="3" id="KW-0378">Hydrolase</keyword>
<dbReference type="InterPro" id="IPR006680">
    <property type="entry name" value="Amidohydro-rel"/>
</dbReference>
<reference evidence="3 4" key="2">
    <citation type="submission" date="2019-10" db="EMBL/GenBank/DDBJ databases">
        <title>Genome Sequences from Six Type Strain Members of the Archaeal Family Sulfolobaceae: Acidianus ambivalens, Acidianus infernus, Metallosphaera prunae, Stygiolobus azoricus, Sulfolobus metallicus, and Sulfurisphaera ohwakuensis.</title>
        <authorList>
            <person name="Counts J.A."/>
            <person name="Kelly R.M."/>
        </authorList>
    </citation>
    <scope>NUCLEOTIDE SEQUENCE [LARGE SCALE GENOMIC DNA]</scope>
    <source>
        <strain evidence="3 4">LEI 10</strain>
    </source>
</reference>
<keyword evidence="4" id="KW-1185">Reference proteome</keyword>
<sequence>MDEKQFMMASSESWREEELPSLSERIISMNSWRPFYLMLRNYMKKLLGENFIDERNRRIKDDPVNYVKFLMEDAKIRAFVIDEGFGKKEQEIPVKYRLLFRIESIINENLFSLPFEKAVEVFEETLRSKIKEENYAGFKSIIAYRTGLKIICDENLARKDFLDEEREWFGRKAKGFRDYLFCKTMEIAKELNVPFQVHTGAGDRDIKLELSRPSYLTDLVRKYEGKIVLVHAGFPFHRESAWMSYLFPSVYLDVSQIFPFATTAGRDVLREVLQIAPANKVMYGSDAFEIPEIAWVSAKLFRKYIISIIEEMENEEIIDEKDSLTIIKMIAEGNAAKIYGV</sequence>
<protein>
    <submittedName>
        <fullName evidence="3">Amidohydrolase family protein</fullName>
    </submittedName>
</protein>
<evidence type="ECO:0000313" key="5">
    <source>
        <dbReference type="Proteomes" id="UP000474054"/>
    </source>
</evidence>
<dbReference type="EMBL" id="CP045482">
    <property type="protein sequence ID" value="QGR22914.1"/>
    <property type="molecule type" value="Genomic_DNA"/>
</dbReference>
<proteinExistence type="predicted"/>